<evidence type="ECO:0000256" key="11">
    <source>
        <dbReference type="ARBA" id="ARBA00034617"/>
    </source>
</evidence>
<keyword evidence="1" id="KW-0540">Nuclease</keyword>
<evidence type="ECO:0000256" key="15">
    <source>
        <dbReference type="PROSITE-ProRule" id="PRU00560"/>
    </source>
</evidence>
<keyword evidence="6" id="KW-0269">Exonuclease</keyword>
<keyword evidence="10" id="KW-0413">Isomerase</keyword>
<keyword evidence="8" id="KW-0238">DNA-binding</keyword>
<dbReference type="GO" id="GO:0033202">
    <property type="term" value="C:DNA helicase complex"/>
    <property type="evidence" value="ECO:0007669"/>
    <property type="project" value="TreeGrafter"/>
</dbReference>
<feature type="domain" description="UvrD-like helicase C-terminal" evidence="18">
    <location>
        <begin position="524"/>
        <end position="813"/>
    </location>
</feature>
<dbReference type="RefSeq" id="WP_110448961.1">
    <property type="nucleotide sequence ID" value="NZ_CP029479.1"/>
</dbReference>
<dbReference type="SUPFAM" id="SSF52540">
    <property type="entry name" value="P-loop containing nucleoside triphosphate hydrolases"/>
    <property type="match status" value="1"/>
</dbReference>
<dbReference type="Pfam" id="PF12705">
    <property type="entry name" value="PDDEXK_1"/>
    <property type="match status" value="1"/>
</dbReference>
<gene>
    <name evidence="19" type="primary">addA</name>
    <name evidence="19" type="ORF">HYN04_00630</name>
</gene>
<dbReference type="GO" id="GO:0005829">
    <property type="term" value="C:cytosol"/>
    <property type="evidence" value="ECO:0007669"/>
    <property type="project" value="TreeGrafter"/>
</dbReference>
<dbReference type="InterPro" id="IPR027417">
    <property type="entry name" value="P-loop_NTPase"/>
</dbReference>
<feature type="binding site" evidence="15">
    <location>
        <begin position="23"/>
        <end position="30"/>
    </location>
    <ligand>
        <name>ATP</name>
        <dbReference type="ChEBI" id="CHEBI:30616"/>
    </ligand>
</feature>
<dbReference type="EC" id="5.6.2.4" evidence="12"/>
<evidence type="ECO:0000256" key="1">
    <source>
        <dbReference type="ARBA" id="ARBA00022722"/>
    </source>
</evidence>
<keyword evidence="4 15" id="KW-0378">Hydrolase</keyword>
<evidence type="ECO:0000313" key="19">
    <source>
        <dbReference type="EMBL" id="AWM76392.1"/>
    </source>
</evidence>
<keyword evidence="5 15" id="KW-0347">Helicase</keyword>
<evidence type="ECO:0000256" key="10">
    <source>
        <dbReference type="ARBA" id="ARBA00023235"/>
    </source>
</evidence>
<keyword evidence="20" id="KW-1185">Reference proteome</keyword>
<dbReference type="InterPro" id="IPR014016">
    <property type="entry name" value="UvrD-like_ATP-bd"/>
</dbReference>
<dbReference type="Pfam" id="PF13361">
    <property type="entry name" value="UvrD_C"/>
    <property type="match status" value="1"/>
</dbReference>
<dbReference type="Gene3D" id="3.40.50.300">
    <property type="entry name" value="P-loop containing nucleotide triphosphate hydrolases"/>
    <property type="match status" value="4"/>
</dbReference>
<evidence type="ECO:0000256" key="5">
    <source>
        <dbReference type="ARBA" id="ARBA00022806"/>
    </source>
</evidence>
<dbReference type="GO" id="GO:0005524">
    <property type="term" value="F:ATP binding"/>
    <property type="evidence" value="ECO:0007669"/>
    <property type="project" value="UniProtKB-UniRule"/>
</dbReference>
<name>A0A2Z3HMD5_9CAUL</name>
<comment type="catalytic activity">
    <reaction evidence="14">
        <text>ATP + H2O = ADP + phosphate + H(+)</text>
        <dbReference type="Rhea" id="RHEA:13065"/>
        <dbReference type="ChEBI" id="CHEBI:15377"/>
        <dbReference type="ChEBI" id="CHEBI:15378"/>
        <dbReference type="ChEBI" id="CHEBI:30616"/>
        <dbReference type="ChEBI" id="CHEBI:43474"/>
        <dbReference type="ChEBI" id="CHEBI:456216"/>
        <dbReference type="EC" id="5.6.2.4"/>
    </reaction>
</comment>
<dbReference type="EMBL" id="CP029479">
    <property type="protein sequence ID" value="AWM76392.1"/>
    <property type="molecule type" value="Genomic_DNA"/>
</dbReference>
<sequence>MTTDPVSPQARAANPRLSAFVTANAGSGKTKTLIDRVARLLLAGASPDEILCVTYTKAAAAEMQNRLFELLGDWSVRKDPELRVQLADLEGRASSDYGAEELSAARALFARALETPGGLRIQTLHAFCEKLLRRFPLEAGISPGFEVLDDLAAAQLAKSARLGLALQVLKGEGRIAEAYARLSVDMAFDAFESLFDDFTARAGELRAAIDSAGAAGGLEAVVWTTLAGSPEPLDPDAARAELEDMSAGPSPETWLAIADAMSQSKTSKGEVADAGKLRACAGKPDFEAVRGLLVTKTWTVKTWPASSPNLKRFPHIVELLQAEAERLVGLEMRRRAAEAGRRTLDILLLAEAWLTAYAIEKAHSGKLDFGDLIDRTLALTRDSQMAAWVLFKLDQGLAHVLVDEAQDTSPAQWSILRQLTEDFFAGAGQAGKEGALRRSLFVVGDQKQSIYSFQGASPERLELEFGHHSQRALAAGAAFERIELAVSWRSTRQVLGFVDAVYADPDLSQGLMTGRADPDATLRHEARREDDGCIDLWDLVEPPEKTERKAWEAPPDTPDRDSASRELARRIAREIAGIVTRGEAVGDKKSGGKRPARWGDFLILVRRRGRLFDEVILELKRQGVPVGGADRLKLAEHILFDDLRAMVRFALYPGDDLTLAALLRSPFCDVSDESLYALAYQRPETRLWDALMARTQAGAPDAGRTEWAQARQVLAPVLAAAGQSPYDFIVGRLESAGPCGRTQRQRLLTRLGREAEEALGVFLEKTLELEQSGVRDLEAFAAALDSLKVDVKRETEAEAADEVRVMTAHGAKGLEAPVIILPDTTFSDSDGAGLARAGDGTFLWLGAKNDDCQAQTDARALRKAAADQELQRLLYVALTRARDRLIVCGAMPGNRSSDNPPGWWGVMDAVFAVRLAGRFRRIAGEDFGYRRFGEDPEVLGQAATAPEAARAPPPAWLSRPARPEPLARLASPSDLGDSAPVAAVSPLAGAAGMGRFRRGELIHRLLQVLPDLPGPARPDAARRLLAKEAGLTDAQAEEMAKAALGVLEHPDFSFLFGPGSRAEAAIVGGSGLLPPGVRISGRIDRLVVRPDEVLFADFKTNRPAPASIVAADPAYLRQLSMYWAVLGELYPGRPVRAALVWTDGPLLTPAPEDLLREALDRLHRET</sequence>
<evidence type="ECO:0000256" key="7">
    <source>
        <dbReference type="ARBA" id="ARBA00022840"/>
    </source>
</evidence>
<evidence type="ECO:0000256" key="4">
    <source>
        <dbReference type="ARBA" id="ARBA00022801"/>
    </source>
</evidence>
<accession>A0A2Z3HMD5</accession>
<dbReference type="PANTHER" id="PTHR11070:SF2">
    <property type="entry name" value="ATP-DEPENDENT DNA HELICASE SRS2"/>
    <property type="match status" value="1"/>
</dbReference>
<comment type="catalytic activity">
    <reaction evidence="11">
        <text>Couples ATP hydrolysis with the unwinding of duplex DNA by translocating in the 3'-5' direction.</text>
        <dbReference type="EC" id="5.6.2.4"/>
    </reaction>
</comment>
<dbReference type="InterPro" id="IPR014017">
    <property type="entry name" value="DNA_helicase_UvrD-like_C"/>
</dbReference>
<dbReference type="PANTHER" id="PTHR11070">
    <property type="entry name" value="UVRD / RECB / PCRA DNA HELICASE FAMILY MEMBER"/>
    <property type="match status" value="1"/>
</dbReference>
<evidence type="ECO:0000256" key="6">
    <source>
        <dbReference type="ARBA" id="ARBA00022839"/>
    </source>
</evidence>
<dbReference type="InterPro" id="IPR011604">
    <property type="entry name" value="PDDEXK-like_dom_sf"/>
</dbReference>
<dbReference type="GO" id="GO:0003677">
    <property type="term" value="F:DNA binding"/>
    <property type="evidence" value="ECO:0007669"/>
    <property type="project" value="UniProtKB-KW"/>
</dbReference>
<evidence type="ECO:0000256" key="16">
    <source>
        <dbReference type="SAM" id="MobiDB-lite"/>
    </source>
</evidence>
<dbReference type="Proteomes" id="UP000247763">
    <property type="component" value="Chromosome"/>
</dbReference>
<organism evidence="19 20">
    <name type="scientific">Phenylobacterium parvum</name>
    <dbReference type="NCBI Taxonomy" id="2201350"/>
    <lineage>
        <taxon>Bacteria</taxon>
        <taxon>Pseudomonadati</taxon>
        <taxon>Pseudomonadota</taxon>
        <taxon>Alphaproteobacteria</taxon>
        <taxon>Caulobacterales</taxon>
        <taxon>Caulobacteraceae</taxon>
        <taxon>Phenylobacterium</taxon>
    </lineage>
</organism>
<evidence type="ECO:0000313" key="20">
    <source>
        <dbReference type="Proteomes" id="UP000247763"/>
    </source>
</evidence>
<dbReference type="PROSITE" id="PS51198">
    <property type="entry name" value="UVRD_HELICASE_ATP_BIND"/>
    <property type="match status" value="1"/>
</dbReference>
<keyword evidence="9" id="KW-0234">DNA repair</keyword>
<dbReference type="InterPro" id="IPR038726">
    <property type="entry name" value="PDDEXK_AddAB-type"/>
</dbReference>
<evidence type="ECO:0000256" key="2">
    <source>
        <dbReference type="ARBA" id="ARBA00022741"/>
    </source>
</evidence>
<dbReference type="KEGG" id="phb:HYN04_00630"/>
<dbReference type="Pfam" id="PF00580">
    <property type="entry name" value="UvrD-helicase"/>
    <property type="match status" value="1"/>
</dbReference>
<evidence type="ECO:0000256" key="9">
    <source>
        <dbReference type="ARBA" id="ARBA00023204"/>
    </source>
</evidence>
<dbReference type="InterPro" id="IPR000212">
    <property type="entry name" value="DNA_helicase_UvrD/REP"/>
</dbReference>
<evidence type="ECO:0000259" key="17">
    <source>
        <dbReference type="PROSITE" id="PS51198"/>
    </source>
</evidence>
<reference evidence="20" key="1">
    <citation type="submission" date="2018-05" db="EMBL/GenBank/DDBJ databases">
        <title>Genome sequencing of Phenylobacterium sp. HYN0004.</title>
        <authorList>
            <person name="Yi H."/>
            <person name="Baek C."/>
        </authorList>
    </citation>
    <scope>NUCLEOTIDE SEQUENCE [LARGE SCALE GENOMIC DNA]</scope>
    <source>
        <strain evidence="20">HYN0004</strain>
    </source>
</reference>
<evidence type="ECO:0000256" key="13">
    <source>
        <dbReference type="ARBA" id="ARBA00034923"/>
    </source>
</evidence>
<evidence type="ECO:0000256" key="8">
    <source>
        <dbReference type="ARBA" id="ARBA00023125"/>
    </source>
</evidence>
<dbReference type="AlphaFoldDB" id="A0A2Z3HMD5"/>
<dbReference type="PROSITE" id="PS51217">
    <property type="entry name" value="UVRD_HELICASE_CTER"/>
    <property type="match status" value="1"/>
</dbReference>
<dbReference type="GO" id="GO:0043138">
    <property type="term" value="F:3'-5' DNA helicase activity"/>
    <property type="evidence" value="ECO:0007669"/>
    <property type="project" value="UniProtKB-EC"/>
</dbReference>
<feature type="domain" description="UvrD-like helicase ATP-binding" evidence="17">
    <location>
        <begin position="2"/>
        <end position="491"/>
    </location>
</feature>
<evidence type="ECO:0000256" key="3">
    <source>
        <dbReference type="ARBA" id="ARBA00022763"/>
    </source>
</evidence>
<dbReference type="Gene3D" id="3.90.320.10">
    <property type="match status" value="1"/>
</dbReference>
<dbReference type="GO" id="GO:0000725">
    <property type="term" value="P:recombinational repair"/>
    <property type="evidence" value="ECO:0007669"/>
    <property type="project" value="TreeGrafter"/>
</dbReference>
<evidence type="ECO:0000256" key="14">
    <source>
        <dbReference type="ARBA" id="ARBA00048988"/>
    </source>
</evidence>
<dbReference type="GO" id="GO:0004527">
    <property type="term" value="F:exonuclease activity"/>
    <property type="evidence" value="ECO:0007669"/>
    <property type="project" value="UniProtKB-KW"/>
</dbReference>
<keyword evidence="3" id="KW-0227">DNA damage</keyword>
<dbReference type="InterPro" id="IPR014151">
    <property type="entry name" value="DNA_helicase_AddA"/>
</dbReference>
<protein>
    <recommendedName>
        <fullName evidence="12">DNA 3'-5' helicase</fullName>
        <ecNumber evidence="12">5.6.2.4</ecNumber>
    </recommendedName>
    <alternativeName>
        <fullName evidence="13">DNA 3'-5' helicase II</fullName>
    </alternativeName>
</protein>
<dbReference type="OrthoDB" id="9810135at2"/>
<proteinExistence type="predicted"/>
<keyword evidence="7 15" id="KW-0067">ATP-binding</keyword>
<keyword evidence="2 15" id="KW-0547">Nucleotide-binding</keyword>
<feature type="region of interest" description="Disordered" evidence="16">
    <location>
        <begin position="545"/>
        <end position="565"/>
    </location>
</feature>
<evidence type="ECO:0000259" key="18">
    <source>
        <dbReference type="PROSITE" id="PS51217"/>
    </source>
</evidence>
<evidence type="ECO:0000256" key="12">
    <source>
        <dbReference type="ARBA" id="ARBA00034808"/>
    </source>
</evidence>
<dbReference type="NCBIfam" id="TIGR02784">
    <property type="entry name" value="addA_alphas"/>
    <property type="match status" value="1"/>
</dbReference>